<protein>
    <submittedName>
        <fullName evidence="1">Uncharacterized protein</fullName>
    </submittedName>
</protein>
<comment type="caution">
    <text evidence="1">The sequence shown here is derived from an EMBL/GenBank/DDBJ whole genome shotgun (WGS) entry which is preliminary data.</text>
</comment>
<keyword evidence="2" id="KW-1185">Reference proteome</keyword>
<evidence type="ECO:0000313" key="1">
    <source>
        <dbReference type="EMBL" id="KAI3791994.1"/>
    </source>
</evidence>
<evidence type="ECO:0000313" key="2">
    <source>
        <dbReference type="Proteomes" id="UP001055811"/>
    </source>
</evidence>
<gene>
    <name evidence="1" type="ORF">L2E82_05862</name>
</gene>
<accession>A0ACB9H7Y9</accession>
<reference evidence="2" key="1">
    <citation type="journal article" date="2022" name="Mol. Ecol. Resour.">
        <title>The genomes of chicory, endive, great burdock and yacon provide insights into Asteraceae palaeo-polyploidization history and plant inulin production.</title>
        <authorList>
            <person name="Fan W."/>
            <person name="Wang S."/>
            <person name="Wang H."/>
            <person name="Wang A."/>
            <person name="Jiang F."/>
            <person name="Liu H."/>
            <person name="Zhao H."/>
            <person name="Xu D."/>
            <person name="Zhang Y."/>
        </authorList>
    </citation>
    <scope>NUCLEOTIDE SEQUENCE [LARGE SCALE GENOMIC DNA]</scope>
    <source>
        <strain evidence="2">cv. Punajuju</strain>
    </source>
</reference>
<organism evidence="1 2">
    <name type="scientific">Cichorium intybus</name>
    <name type="common">Chicory</name>
    <dbReference type="NCBI Taxonomy" id="13427"/>
    <lineage>
        <taxon>Eukaryota</taxon>
        <taxon>Viridiplantae</taxon>
        <taxon>Streptophyta</taxon>
        <taxon>Embryophyta</taxon>
        <taxon>Tracheophyta</taxon>
        <taxon>Spermatophyta</taxon>
        <taxon>Magnoliopsida</taxon>
        <taxon>eudicotyledons</taxon>
        <taxon>Gunneridae</taxon>
        <taxon>Pentapetalae</taxon>
        <taxon>asterids</taxon>
        <taxon>campanulids</taxon>
        <taxon>Asterales</taxon>
        <taxon>Asteraceae</taxon>
        <taxon>Cichorioideae</taxon>
        <taxon>Cichorieae</taxon>
        <taxon>Cichoriinae</taxon>
        <taxon>Cichorium</taxon>
    </lineage>
</organism>
<proteinExistence type="predicted"/>
<name>A0ACB9H7Y9_CICIN</name>
<reference evidence="1 2" key="2">
    <citation type="journal article" date="2022" name="Mol. Ecol. Resour.">
        <title>The genomes of chicory, endive, great burdock and yacon provide insights into Asteraceae paleo-polyploidization history and plant inulin production.</title>
        <authorList>
            <person name="Fan W."/>
            <person name="Wang S."/>
            <person name="Wang H."/>
            <person name="Wang A."/>
            <person name="Jiang F."/>
            <person name="Liu H."/>
            <person name="Zhao H."/>
            <person name="Xu D."/>
            <person name="Zhang Y."/>
        </authorList>
    </citation>
    <scope>NUCLEOTIDE SEQUENCE [LARGE SCALE GENOMIC DNA]</scope>
    <source>
        <strain evidence="2">cv. Punajuju</strain>
        <tissue evidence="1">Leaves</tissue>
    </source>
</reference>
<dbReference type="Proteomes" id="UP001055811">
    <property type="component" value="Linkage Group LG01"/>
</dbReference>
<dbReference type="EMBL" id="CM042009">
    <property type="protein sequence ID" value="KAI3791994.1"/>
    <property type="molecule type" value="Genomic_DNA"/>
</dbReference>
<sequence>MLIFAANFLIDLTLDTLQTVGTDNRGSTNISPVFHQHPYYLLLPYAIKTIGPVEGSLEGFIERSPEIKSSSISVDFRFSN</sequence>